<evidence type="ECO:0000313" key="5">
    <source>
        <dbReference type="Proteomes" id="UP001457282"/>
    </source>
</evidence>
<protein>
    <recommendedName>
        <fullName evidence="3">CCHC-type domain-containing protein</fullName>
    </recommendedName>
</protein>
<evidence type="ECO:0000313" key="4">
    <source>
        <dbReference type="EMBL" id="KAK9906042.1"/>
    </source>
</evidence>
<name>A0AAW1VQ61_RUBAR</name>
<dbReference type="Pfam" id="PF00098">
    <property type="entry name" value="zf-CCHC"/>
    <property type="match status" value="1"/>
</dbReference>
<keyword evidence="5" id="KW-1185">Reference proteome</keyword>
<reference evidence="4 5" key="1">
    <citation type="journal article" date="2023" name="G3 (Bethesda)">
        <title>A chromosome-length genome assembly and annotation of blackberry (Rubus argutus, cv. 'Hillquist').</title>
        <authorList>
            <person name="Bruna T."/>
            <person name="Aryal R."/>
            <person name="Dudchenko O."/>
            <person name="Sargent D.J."/>
            <person name="Mead D."/>
            <person name="Buti M."/>
            <person name="Cavallini A."/>
            <person name="Hytonen T."/>
            <person name="Andres J."/>
            <person name="Pham M."/>
            <person name="Weisz D."/>
            <person name="Mascagni F."/>
            <person name="Usai G."/>
            <person name="Natali L."/>
            <person name="Bassil N."/>
            <person name="Fernandez G.E."/>
            <person name="Lomsadze A."/>
            <person name="Armour M."/>
            <person name="Olukolu B."/>
            <person name="Poorten T."/>
            <person name="Britton C."/>
            <person name="Davik J."/>
            <person name="Ashrafi H."/>
            <person name="Aiden E.L."/>
            <person name="Borodovsky M."/>
            <person name="Worthington M."/>
        </authorList>
    </citation>
    <scope>NUCLEOTIDE SEQUENCE [LARGE SCALE GENOMIC DNA]</scope>
    <source>
        <strain evidence="4">PI 553951</strain>
    </source>
</reference>
<keyword evidence="1" id="KW-0479">Metal-binding</keyword>
<dbReference type="InterPro" id="IPR036875">
    <property type="entry name" value="Znf_CCHC_sf"/>
</dbReference>
<dbReference type="InterPro" id="IPR001878">
    <property type="entry name" value="Znf_CCHC"/>
</dbReference>
<feature type="region of interest" description="Disordered" evidence="2">
    <location>
        <begin position="145"/>
        <end position="169"/>
    </location>
</feature>
<dbReference type="GO" id="GO:0008270">
    <property type="term" value="F:zinc ion binding"/>
    <property type="evidence" value="ECO:0007669"/>
    <property type="project" value="UniProtKB-KW"/>
</dbReference>
<dbReference type="PROSITE" id="PS50158">
    <property type="entry name" value="ZF_CCHC"/>
    <property type="match status" value="1"/>
</dbReference>
<sequence>MLRDTRTYFNCGQAGHVQNNCPQLRMYQAPAVPQQYRAPAPQYYVTEPQYRAPQPSYRALNPPPQNWARQPVGQPMPRIGGQPAAVRPRPQVGAKKQNHLIQGRVYAIGYGENEVNNGNQVEATGQFQMANQLVTAGLNSMEDPYDHAVVEGPAPDSTLEPEEALRGPP</sequence>
<evidence type="ECO:0000256" key="2">
    <source>
        <dbReference type="SAM" id="MobiDB-lite"/>
    </source>
</evidence>
<dbReference type="GO" id="GO:0003676">
    <property type="term" value="F:nucleic acid binding"/>
    <property type="evidence" value="ECO:0007669"/>
    <property type="project" value="InterPro"/>
</dbReference>
<dbReference type="AlphaFoldDB" id="A0AAW1VQ61"/>
<keyword evidence="1" id="KW-0862">Zinc</keyword>
<gene>
    <name evidence="4" type="ORF">M0R45_000087</name>
</gene>
<dbReference type="Proteomes" id="UP001457282">
    <property type="component" value="Unassembled WGS sequence"/>
</dbReference>
<proteinExistence type="predicted"/>
<keyword evidence="1" id="KW-0863">Zinc-finger</keyword>
<organism evidence="4 5">
    <name type="scientific">Rubus argutus</name>
    <name type="common">Southern blackberry</name>
    <dbReference type="NCBI Taxonomy" id="59490"/>
    <lineage>
        <taxon>Eukaryota</taxon>
        <taxon>Viridiplantae</taxon>
        <taxon>Streptophyta</taxon>
        <taxon>Embryophyta</taxon>
        <taxon>Tracheophyta</taxon>
        <taxon>Spermatophyta</taxon>
        <taxon>Magnoliopsida</taxon>
        <taxon>eudicotyledons</taxon>
        <taxon>Gunneridae</taxon>
        <taxon>Pentapetalae</taxon>
        <taxon>rosids</taxon>
        <taxon>fabids</taxon>
        <taxon>Rosales</taxon>
        <taxon>Rosaceae</taxon>
        <taxon>Rosoideae</taxon>
        <taxon>Rosoideae incertae sedis</taxon>
        <taxon>Rubus</taxon>
    </lineage>
</organism>
<dbReference type="SUPFAM" id="SSF57756">
    <property type="entry name" value="Retrovirus zinc finger-like domains"/>
    <property type="match status" value="1"/>
</dbReference>
<evidence type="ECO:0000256" key="1">
    <source>
        <dbReference type="PROSITE-ProRule" id="PRU00047"/>
    </source>
</evidence>
<feature type="domain" description="CCHC-type" evidence="3">
    <location>
        <begin position="9"/>
        <end position="23"/>
    </location>
</feature>
<accession>A0AAW1VQ61</accession>
<dbReference type="EMBL" id="JBEDUW010000117">
    <property type="protein sequence ID" value="KAK9906042.1"/>
    <property type="molecule type" value="Genomic_DNA"/>
</dbReference>
<evidence type="ECO:0000259" key="3">
    <source>
        <dbReference type="PROSITE" id="PS50158"/>
    </source>
</evidence>
<comment type="caution">
    <text evidence="4">The sequence shown here is derived from an EMBL/GenBank/DDBJ whole genome shotgun (WGS) entry which is preliminary data.</text>
</comment>